<gene>
    <name evidence="2" type="ORF">PML95_05345</name>
</gene>
<evidence type="ECO:0000313" key="3">
    <source>
        <dbReference type="Proteomes" id="UP001179600"/>
    </source>
</evidence>
<sequence>MKIDIWSDFACPFCYIGKRHLEKALENYEDVELVFHSYELDPTTSVDFYSDANQMLADKYGMSYEEAKQNNGRVIDMAKQAGLHYDFEKIKITNTVNAHRVAQFAKTKGLGNVFVEATLHAYFSDGAYLNDEETLVNLGTSVGLDADDVRRVFQSDEFLTEVRQDQAQAKAIGITGVPFFVIDEKYGVSGAQPIAVFEEVLEKVGATPKKATPLQMMGDTQAPGCEDGACEI</sequence>
<accession>A0AAE9XJL3</accession>
<feature type="domain" description="DSBA-like thioredoxin" evidence="1">
    <location>
        <begin position="3"/>
        <end position="201"/>
    </location>
</feature>
<reference evidence="2" key="1">
    <citation type="submission" date="2023-01" db="EMBL/GenBank/DDBJ databases">
        <title>Oxazolidinone resistance genes in florfenicol resistant enterococci from beef cattle and veal calves at slaughter.</title>
        <authorList>
            <person name="Biggel M."/>
        </authorList>
    </citation>
    <scope>NUCLEOTIDE SEQUENCE</scope>
    <source>
        <strain evidence="2">K204-1</strain>
    </source>
</reference>
<dbReference type="InterPro" id="IPR001853">
    <property type="entry name" value="DSBA-like_thioredoxin_dom"/>
</dbReference>
<dbReference type="Pfam" id="PF01323">
    <property type="entry name" value="DSBA"/>
    <property type="match status" value="1"/>
</dbReference>
<evidence type="ECO:0000313" key="2">
    <source>
        <dbReference type="EMBL" id="WCG21835.1"/>
    </source>
</evidence>
<name>A0AAE9XJL3_9ENTE</name>
<dbReference type="GO" id="GO:0016491">
    <property type="term" value="F:oxidoreductase activity"/>
    <property type="evidence" value="ECO:0007669"/>
    <property type="project" value="InterPro"/>
</dbReference>
<dbReference type="AlphaFoldDB" id="A0AAE9XJL3"/>
<organism evidence="2 3">
    <name type="scientific">Vagococcus lutrae</name>
    <dbReference type="NCBI Taxonomy" id="81947"/>
    <lineage>
        <taxon>Bacteria</taxon>
        <taxon>Bacillati</taxon>
        <taxon>Bacillota</taxon>
        <taxon>Bacilli</taxon>
        <taxon>Lactobacillales</taxon>
        <taxon>Enterococcaceae</taxon>
        <taxon>Vagococcus</taxon>
    </lineage>
</organism>
<dbReference type="RefSeq" id="WP_272162988.1">
    <property type="nucleotide sequence ID" value="NZ_CP116507.1"/>
</dbReference>
<dbReference type="SUPFAM" id="SSF52833">
    <property type="entry name" value="Thioredoxin-like"/>
    <property type="match status" value="1"/>
</dbReference>
<dbReference type="Gene3D" id="3.40.30.10">
    <property type="entry name" value="Glutaredoxin"/>
    <property type="match status" value="1"/>
</dbReference>
<dbReference type="EMBL" id="CP116507">
    <property type="protein sequence ID" value="WCG21835.1"/>
    <property type="molecule type" value="Genomic_DNA"/>
</dbReference>
<evidence type="ECO:0000259" key="1">
    <source>
        <dbReference type="Pfam" id="PF01323"/>
    </source>
</evidence>
<dbReference type="CDD" id="cd03024">
    <property type="entry name" value="DsbA_FrnE"/>
    <property type="match status" value="1"/>
</dbReference>
<proteinExistence type="predicted"/>
<dbReference type="PANTHER" id="PTHR13887:SF41">
    <property type="entry name" value="THIOREDOXIN SUPERFAMILY PROTEIN"/>
    <property type="match status" value="1"/>
</dbReference>
<protein>
    <submittedName>
        <fullName evidence="2">DsbA family oxidoreductase</fullName>
    </submittedName>
</protein>
<dbReference type="InterPro" id="IPR036249">
    <property type="entry name" value="Thioredoxin-like_sf"/>
</dbReference>
<dbReference type="PANTHER" id="PTHR13887">
    <property type="entry name" value="GLUTATHIONE S-TRANSFERASE KAPPA"/>
    <property type="match status" value="1"/>
</dbReference>
<dbReference type="Proteomes" id="UP001179600">
    <property type="component" value="Chromosome"/>
</dbReference>